<evidence type="ECO:0000313" key="2">
    <source>
        <dbReference type="EMBL" id="CAF1455027.1"/>
    </source>
</evidence>
<dbReference type="OrthoDB" id="10017303at2759"/>
<evidence type="ECO:0000313" key="5">
    <source>
        <dbReference type="EMBL" id="CAF4249150.1"/>
    </source>
</evidence>
<proteinExistence type="predicted"/>
<sequence length="90" mass="9937">MDGERFLYVSDDEKPDLTSMEETNGAVLAGGNEQDDRLNQLKQPSYVSVCQDHSSYASDNEDRRAMNWIKGAKEGLVVAGGRGVWNATQL</sequence>
<comment type="caution">
    <text evidence="4">The sequence shown here is derived from an EMBL/GenBank/DDBJ whole genome shotgun (WGS) entry which is preliminary data.</text>
</comment>
<evidence type="ECO:0000256" key="1">
    <source>
        <dbReference type="SAM" id="MobiDB-lite"/>
    </source>
</evidence>
<feature type="region of interest" description="Disordered" evidence="1">
    <location>
        <begin position="1"/>
        <end position="20"/>
    </location>
</feature>
<dbReference type="EMBL" id="CAJOBC010088612">
    <property type="protein sequence ID" value="CAF4370819.1"/>
    <property type="molecule type" value="Genomic_DNA"/>
</dbReference>
<protein>
    <submittedName>
        <fullName evidence="4">Uncharacterized protein</fullName>
    </submittedName>
</protein>
<gene>
    <name evidence="3" type="ORF">GPM918_LOCUS37067</name>
    <name evidence="4" type="ORF">GPM918_LOCUS37068</name>
    <name evidence="2" type="ORF">OVA965_LOCUS34995</name>
    <name evidence="6" type="ORF">SRO942_LOCUS37825</name>
    <name evidence="7" type="ORF">SRO942_LOCUS37826</name>
    <name evidence="5" type="ORF">TMI583_LOCUS35949</name>
</gene>
<name>A0A815TXI9_9BILA</name>
<dbReference type="Proteomes" id="UP000677228">
    <property type="component" value="Unassembled WGS sequence"/>
</dbReference>
<dbReference type="AlphaFoldDB" id="A0A815TXI9"/>
<dbReference type="EMBL" id="CAJNOQ010023075">
    <property type="protein sequence ID" value="CAF1509970.1"/>
    <property type="molecule type" value="Genomic_DNA"/>
</dbReference>
<reference evidence="4" key="1">
    <citation type="submission" date="2021-02" db="EMBL/GenBank/DDBJ databases">
        <authorList>
            <person name="Nowell W R."/>
        </authorList>
    </citation>
    <scope>NUCLEOTIDE SEQUENCE</scope>
</reference>
<keyword evidence="8" id="KW-1185">Reference proteome</keyword>
<evidence type="ECO:0000313" key="3">
    <source>
        <dbReference type="EMBL" id="CAF1509970.1"/>
    </source>
</evidence>
<dbReference type="Proteomes" id="UP000681722">
    <property type="component" value="Unassembled WGS sequence"/>
</dbReference>
<dbReference type="Proteomes" id="UP000682733">
    <property type="component" value="Unassembled WGS sequence"/>
</dbReference>
<evidence type="ECO:0000313" key="4">
    <source>
        <dbReference type="EMBL" id="CAF1509982.1"/>
    </source>
</evidence>
<accession>A0A815TXI9</accession>
<evidence type="ECO:0000313" key="7">
    <source>
        <dbReference type="EMBL" id="CAF4370819.1"/>
    </source>
</evidence>
<organism evidence="4 8">
    <name type="scientific">Didymodactylos carnosus</name>
    <dbReference type="NCBI Taxonomy" id="1234261"/>
    <lineage>
        <taxon>Eukaryota</taxon>
        <taxon>Metazoa</taxon>
        <taxon>Spiralia</taxon>
        <taxon>Gnathifera</taxon>
        <taxon>Rotifera</taxon>
        <taxon>Eurotatoria</taxon>
        <taxon>Bdelloidea</taxon>
        <taxon>Philodinida</taxon>
        <taxon>Philodinidae</taxon>
        <taxon>Didymodactylos</taxon>
    </lineage>
</organism>
<dbReference type="EMBL" id="CAJNOQ010023075">
    <property type="protein sequence ID" value="CAF1509982.1"/>
    <property type="molecule type" value="Genomic_DNA"/>
</dbReference>
<dbReference type="Proteomes" id="UP000663829">
    <property type="component" value="Unassembled WGS sequence"/>
</dbReference>
<evidence type="ECO:0000313" key="6">
    <source>
        <dbReference type="EMBL" id="CAF4370804.1"/>
    </source>
</evidence>
<dbReference type="EMBL" id="CAJNOK010030002">
    <property type="protein sequence ID" value="CAF1455027.1"/>
    <property type="molecule type" value="Genomic_DNA"/>
</dbReference>
<evidence type="ECO:0000313" key="8">
    <source>
        <dbReference type="Proteomes" id="UP000663829"/>
    </source>
</evidence>
<dbReference type="EMBL" id="CAJOBC010088612">
    <property type="protein sequence ID" value="CAF4370804.1"/>
    <property type="molecule type" value="Genomic_DNA"/>
</dbReference>
<dbReference type="EMBL" id="CAJOBA010051854">
    <property type="protein sequence ID" value="CAF4249150.1"/>
    <property type="molecule type" value="Genomic_DNA"/>
</dbReference>